<evidence type="ECO:0000313" key="3">
    <source>
        <dbReference type="Proteomes" id="UP000197138"/>
    </source>
</evidence>
<dbReference type="EMBL" id="MTKT01003978">
    <property type="protein sequence ID" value="OWM72822.1"/>
    <property type="molecule type" value="Genomic_DNA"/>
</dbReference>
<sequence>MLIVGIFFIAGVKSPSSPEMGGGGYSNSESKSNIRPIVDGRDTVEIKIIFFTEGGDALVRQSGKGDGRDTMVFITIVEAR</sequence>
<name>A0A218WLB7_PUNGR</name>
<organism evidence="2 3">
    <name type="scientific">Punica granatum</name>
    <name type="common">Pomegranate</name>
    <dbReference type="NCBI Taxonomy" id="22663"/>
    <lineage>
        <taxon>Eukaryota</taxon>
        <taxon>Viridiplantae</taxon>
        <taxon>Streptophyta</taxon>
        <taxon>Embryophyta</taxon>
        <taxon>Tracheophyta</taxon>
        <taxon>Spermatophyta</taxon>
        <taxon>Magnoliopsida</taxon>
        <taxon>eudicotyledons</taxon>
        <taxon>Gunneridae</taxon>
        <taxon>Pentapetalae</taxon>
        <taxon>rosids</taxon>
        <taxon>malvids</taxon>
        <taxon>Myrtales</taxon>
        <taxon>Lythraceae</taxon>
        <taxon>Punica</taxon>
    </lineage>
</organism>
<reference evidence="3" key="1">
    <citation type="journal article" date="2017" name="Plant J.">
        <title>The pomegranate (Punica granatum L.) genome and the genomics of punicalagin biosynthesis.</title>
        <authorList>
            <person name="Qin G."/>
            <person name="Xu C."/>
            <person name="Ming R."/>
            <person name="Tang H."/>
            <person name="Guyot R."/>
            <person name="Kramer E.M."/>
            <person name="Hu Y."/>
            <person name="Yi X."/>
            <person name="Qi Y."/>
            <person name="Xu X."/>
            <person name="Gao Z."/>
            <person name="Pan H."/>
            <person name="Jian J."/>
            <person name="Tian Y."/>
            <person name="Yue Z."/>
            <person name="Xu Y."/>
        </authorList>
    </citation>
    <scope>NUCLEOTIDE SEQUENCE [LARGE SCALE GENOMIC DNA]</scope>
    <source>
        <strain evidence="3">cv. Dabenzi</strain>
    </source>
</reference>
<comment type="caution">
    <text evidence="2">The sequence shown here is derived from an EMBL/GenBank/DDBJ whole genome shotgun (WGS) entry which is preliminary data.</text>
</comment>
<protein>
    <submittedName>
        <fullName evidence="2">Uncharacterized protein</fullName>
    </submittedName>
</protein>
<dbReference type="Proteomes" id="UP000197138">
    <property type="component" value="Unassembled WGS sequence"/>
</dbReference>
<proteinExistence type="predicted"/>
<evidence type="ECO:0000313" key="2">
    <source>
        <dbReference type="EMBL" id="OWM72822.1"/>
    </source>
</evidence>
<feature type="region of interest" description="Disordered" evidence="1">
    <location>
        <begin position="14"/>
        <end position="34"/>
    </location>
</feature>
<evidence type="ECO:0000256" key="1">
    <source>
        <dbReference type="SAM" id="MobiDB-lite"/>
    </source>
</evidence>
<gene>
    <name evidence="2" type="ORF">CDL15_Pgr021128</name>
</gene>
<accession>A0A218WLB7</accession>
<dbReference type="AlphaFoldDB" id="A0A218WLB7"/>